<accession>A0A850R597</accession>
<evidence type="ECO:0000313" key="18">
    <source>
        <dbReference type="EMBL" id="NVY95772.1"/>
    </source>
</evidence>
<keyword evidence="11 14" id="KW-0255">Endonuclease</keyword>
<dbReference type="InterPro" id="IPR036397">
    <property type="entry name" value="RNaseH_sf"/>
</dbReference>
<keyword evidence="13 14" id="KW-0464">Manganese</keyword>
<dbReference type="GO" id="GO:0003723">
    <property type="term" value="F:RNA binding"/>
    <property type="evidence" value="ECO:0007669"/>
    <property type="project" value="UniProtKB-UniRule"/>
</dbReference>
<dbReference type="NCBIfam" id="NF000595">
    <property type="entry name" value="PRK00015.1-3"/>
    <property type="match status" value="1"/>
</dbReference>
<dbReference type="InterPro" id="IPR024567">
    <property type="entry name" value="RNase_HII/HIII_dom"/>
</dbReference>
<evidence type="ECO:0000256" key="8">
    <source>
        <dbReference type="ARBA" id="ARBA00022490"/>
    </source>
</evidence>
<dbReference type="InterPro" id="IPR022898">
    <property type="entry name" value="RNase_HII"/>
</dbReference>
<dbReference type="GO" id="GO:0043137">
    <property type="term" value="P:DNA replication, removal of RNA primer"/>
    <property type="evidence" value="ECO:0007669"/>
    <property type="project" value="TreeGrafter"/>
</dbReference>
<keyword evidence="8 14" id="KW-0963">Cytoplasm</keyword>
<dbReference type="EC" id="3.1.26.4" evidence="6 14"/>
<dbReference type="Proteomes" id="UP000563523">
    <property type="component" value="Unassembled WGS sequence"/>
</dbReference>
<evidence type="ECO:0000256" key="5">
    <source>
        <dbReference type="ARBA" id="ARBA00007383"/>
    </source>
</evidence>
<evidence type="ECO:0000256" key="10">
    <source>
        <dbReference type="ARBA" id="ARBA00022723"/>
    </source>
</evidence>
<evidence type="ECO:0000256" key="3">
    <source>
        <dbReference type="ARBA" id="ARBA00004065"/>
    </source>
</evidence>
<protein>
    <recommendedName>
        <fullName evidence="7 14">Ribonuclease HII</fullName>
        <shortName evidence="14">RNase HII</shortName>
        <ecNumber evidence="6 14">3.1.26.4</ecNumber>
    </recommendedName>
</protein>
<dbReference type="GO" id="GO:0032299">
    <property type="term" value="C:ribonuclease H2 complex"/>
    <property type="evidence" value="ECO:0007669"/>
    <property type="project" value="TreeGrafter"/>
</dbReference>
<keyword evidence="10 14" id="KW-0479">Metal-binding</keyword>
<dbReference type="HAMAP" id="MF_00052_B">
    <property type="entry name" value="RNase_HII_B"/>
    <property type="match status" value="1"/>
</dbReference>
<feature type="binding site" evidence="14 15">
    <location>
        <position position="171"/>
    </location>
    <ligand>
        <name>a divalent metal cation</name>
        <dbReference type="ChEBI" id="CHEBI:60240"/>
    </ligand>
</feature>
<evidence type="ECO:0000256" key="13">
    <source>
        <dbReference type="ARBA" id="ARBA00023211"/>
    </source>
</evidence>
<keyword evidence="9 14" id="KW-0540">Nuclease</keyword>
<evidence type="ECO:0000256" key="14">
    <source>
        <dbReference type="HAMAP-Rule" id="MF_00052"/>
    </source>
</evidence>
<dbReference type="CDD" id="cd07182">
    <property type="entry name" value="RNase_HII_bacteria_HII_like"/>
    <property type="match status" value="1"/>
</dbReference>
<comment type="similarity">
    <text evidence="5 14 16">Belongs to the RNase HII family.</text>
</comment>
<comment type="function">
    <text evidence="3 14 16">Endonuclease that specifically degrades the RNA of RNA-DNA hybrids.</text>
</comment>
<sequence>MTDWQTYPISQLRQLFQEKQLPDTAWQQLEADPRKGVQLLVCQHQHLQEKRAELRQAFQDRTKWEQPYWQAGQIVAGVDEVGRGPLAGPVVTAAVIWPAEAVVLGINDSKQLSVRQREKLYPQIVAQAIDVSIGVGSPQLIDRENIYHATELTMRQAVQHLRIQPDHLLVDAMRIPVDLPQTRLIKGDAQSIPIGAASIVAKVYRDHLMADYDQVYPGYGLAQNAGYGTKIHLEHLQAVGPCPLHRQSFAPVGKARQSLG</sequence>
<dbReference type="InterPro" id="IPR012337">
    <property type="entry name" value="RNaseH-like_sf"/>
</dbReference>
<feature type="domain" description="RNase H type-2" evidence="17">
    <location>
        <begin position="73"/>
        <end position="260"/>
    </location>
</feature>
<dbReference type="FunFam" id="3.30.420.10:FF:000006">
    <property type="entry name" value="Ribonuclease HII"/>
    <property type="match status" value="1"/>
</dbReference>
<dbReference type="RefSeq" id="WP_176941942.1">
    <property type="nucleotide sequence ID" value="NZ_JABZEC010000001.1"/>
</dbReference>
<comment type="caution">
    <text evidence="18">The sequence shown here is derived from an EMBL/GenBank/DDBJ whole genome shotgun (WGS) entry which is preliminary data.</text>
</comment>
<name>A0A850R597_9LACO</name>
<evidence type="ECO:0000256" key="7">
    <source>
        <dbReference type="ARBA" id="ARBA00019179"/>
    </source>
</evidence>
<evidence type="ECO:0000256" key="4">
    <source>
        <dbReference type="ARBA" id="ARBA00004496"/>
    </source>
</evidence>
<dbReference type="PROSITE" id="PS51975">
    <property type="entry name" value="RNASE_H_2"/>
    <property type="match status" value="1"/>
</dbReference>
<keyword evidence="12 14" id="KW-0378">Hydrolase</keyword>
<keyword evidence="19" id="KW-1185">Reference proteome</keyword>
<gene>
    <name evidence="14" type="primary">rnhB</name>
    <name evidence="18" type="ORF">HU830_00920</name>
</gene>
<dbReference type="GO" id="GO:0004523">
    <property type="term" value="F:RNA-DNA hybrid ribonuclease activity"/>
    <property type="evidence" value="ECO:0007669"/>
    <property type="project" value="UniProtKB-UniRule"/>
</dbReference>
<evidence type="ECO:0000256" key="15">
    <source>
        <dbReference type="PROSITE-ProRule" id="PRU01319"/>
    </source>
</evidence>
<comment type="cofactor">
    <cofactor evidence="14 15">
        <name>Mn(2+)</name>
        <dbReference type="ChEBI" id="CHEBI:29035"/>
    </cofactor>
    <cofactor evidence="14 15">
        <name>Mg(2+)</name>
        <dbReference type="ChEBI" id="CHEBI:18420"/>
    </cofactor>
    <text evidence="14 15">Manganese or magnesium. Binds 1 divalent metal ion per monomer in the absence of substrate. May bind a second metal ion after substrate binding.</text>
</comment>
<dbReference type="GO" id="GO:0006298">
    <property type="term" value="P:mismatch repair"/>
    <property type="evidence" value="ECO:0007669"/>
    <property type="project" value="TreeGrafter"/>
</dbReference>
<dbReference type="PANTHER" id="PTHR10954">
    <property type="entry name" value="RIBONUCLEASE H2 SUBUNIT A"/>
    <property type="match status" value="1"/>
</dbReference>
<dbReference type="Pfam" id="PF01351">
    <property type="entry name" value="RNase_HII"/>
    <property type="match status" value="1"/>
</dbReference>
<comment type="subcellular location">
    <subcellularLocation>
        <location evidence="4 14">Cytoplasm</location>
    </subcellularLocation>
</comment>
<organism evidence="18 19">
    <name type="scientific">Bombilactobacillus apium</name>
    <dbReference type="NCBI Taxonomy" id="2675299"/>
    <lineage>
        <taxon>Bacteria</taxon>
        <taxon>Bacillati</taxon>
        <taxon>Bacillota</taxon>
        <taxon>Bacilli</taxon>
        <taxon>Lactobacillales</taxon>
        <taxon>Lactobacillaceae</taxon>
        <taxon>Bombilactobacillus</taxon>
    </lineage>
</organism>
<dbReference type="EMBL" id="JABZEC010000001">
    <property type="protein sequence ID" value="NVY95772.1"/>
    <property type="molecule type" value="Genomic_DNA"/>
</dbReference>
<dbReference type="NCBIfam" id="NF000594">
    <property type="entry name" value="PRK00015.1-1"/>
    <property type="match status" value="1"/>
</dbReference>
<evidence type="ECO:0000256" key="16">
    <source>
        <dbReference type="RuleBase" id="RU003515"/>
    </source>
</evidence>
<feature type="binding site" evidence="14 15">
    <location>
        <position position="80"/>
    </location>
    <ligand>
        <name>a divalent metal cation</name>
        <dbReference type="ChEBI" id="CHEBI:60240"/>
    </ligand>
</feature>
<evidence type="ECO:0000256" key="6">
    <source>
        <dbReference type="ARBA" id="ARBA00012180"/>
    </source>
</evidence>
<dbReference type="PANTHER" id="PTHR10954:SF18">
    <property type="entry name" value="RIBONUCLEASE HII"/>
    <property type="match status" value="1"/>
</dbReference>
<reference evidence="18 19" key="1">
    <citation type="submission" date="2020-06" db="EMBL/GenBank/DDBJ databases">
        <authorList>
            <person name="Kang J."/>
        </authorList>
    </citation>
    <scope>NUCLEOTIDE SEQUENCE [LARGE SCALE GENOMIC DNA]</scope>
    <source>
        <strain evidence="18 19">DCY120</strain>
    </source>
</reference>
<evidence type="ECO:0000256" key="2">
    <source>
        <dbReference type="ARBA" id="ARBA00001946"/>
    </source>
</evidence>
<evidence type="ECO:0000256" key="11">
    <source>
        <dbReference type="ARBA" id="ARBA00022759"/>
    </source>
</evidence>
<comment type="cofactor">
    <cofactor evidence="2">
        <name>Mg(2+)</name>
        <dbReference type="ChEBI" id="CHEBI:18420"/>
    </cofactor>
</comment>
<evidence type="ECO:0000256" key="9">
    <source>
        <dbReference type="ARBA" id="ARBA00022722"/>
    </source>
</evidence>
<dbReference type="Gene3D" id="3.30.420.10">
    <property type="entry name" value="Ribonuclease H-like superfamily/Ribonuclease H"/>
    <property type="match status" value="1"/>
</dbReference>
<comment type="catalytic activity">
    <reaction evidence="1 14 15 16">
        <text>Endonucleolytic cleavage to 5'-phosphomonoester.</text>
        <dbReference type="EC" id="3.1.26.4"/>
    </reaction>
</comment>
<dbReference type="InterPro" id="IPR001352">
    <property type="entry name" value="RNase_HII/HIII"/>
</dbReference>
<dbReference type="GO" id="GO:0005737">
    <property type="term" value="C:cytoplasm"/>
    <property type="evidence" value="ECO:0007669"/>
    <property type="project" value="UniProtKB-SubCell"/>
</dbReference>
<evidence type="ECO:0000256" key="12">
    <source>
        <dbReference type="ARBA" id="ARBA00022801"/>
    </source>
</evidence>
<dbReference type="GO" id="GO:0030145">
    <property type="term" value="F:manganese ion binding"/>
    <property type="evidence" value="ECO:0007669"/>
    <property type="project" value="UniProtKB-UniRule"/>
</dbReference>
<dbReference type="SUPFAM" id="SSF53098">
    <property type="entry name" value="Ribonuclease H-like"/>
    <property type="match status" value="1"/>
</dbReference>
<feature type="binding site" evidence="14 15">
    <location>
        <position position="79"/>
    </location>
    <ligand>
        <name>a divalent metal cation</name>
        <dbReference type="ChEBI" id="CHEBI:60240"/>
    </ligand>
</feature>
<dbReference type="AlphaFoldDB" id="A0A850R597"/>
<evidence type="ECO:0000313" key="19">
    <source>
        <dbReference type="Proteomes" id="UP000563523"/>
    </source>
</evidence>
<evidence type="ECO:0000256" key="1">
    <source>
        <dbReference type="ARBA" id="ARBA00000077"/>
    </source>
</evidence>
<evidence type="ECO:0000259" key="17">
    <source>
        <dbReference type="PROSITE" id="PS51975"/>
    </source>
</evidence>
<proteinExistence type="inferred from homology"/>